<proteinExistence type="inferred from homology"/>
<evidence type="ECO:0000256" key="8">
    <source>
        <dbReference type="ARBA" id="ARBA00023136"/>
    </source>
</evidence>
<comment type="subcellular location">
    <subcellularLocation>
        <location evidence="1">Mitochondrion inner membrane</location>
        <topology evidence="1">Multi-pass membrane protein</topology>
    </subcellularLocation>
</comment>
<dbReference type="PANTHER" id="PTHR13603:SF1">
    <property type="entry name" value="TRANSMEMBRANE PROTEIN 186"/>
    <property type="match status" value="1"/>
</dbReference>
<dbReference type="InterPro" id="IPR026571">
    <property type="entry name" value="Tmem186"/>
</dbReference>
<gene>
    <name evidence="9" type="ORF">NQ317_015846</name>
</gene>
<keyword evidence="6" id="KW-1133">Transmembrane helix</keyword>
<comment type="similarity">
    <text evidence="2">Belongs to the TMEM186 family.</text>
</comment>
<protein>
    <recommendedName>
        <fullName evidence="3">Transmembrane protein 186</fullName>
    </recommendedName>
</protein>
<name>A0ABQ9JMG7_9CUCU</name>
<evidence type="ECO:0000256" key="5">
    <source>
        <dbReference type="ARBA" id="ARBA00022792"/>
    </source>
</evidence>
<organism evidence="9 10">
    <name type="scientific">Molorchus minor</name>
    <dbReference type="NCBI Taxonomy" id="1323400"/>
    <lineage>
        <taxon>Eukaryota</taxon>
        <taxon>Metazoa</taxon>
        <taxon>Ecdysozoa</taxon>
        <taxon>Arthropoda</taxon>
        <taxon>Hexapoda</taxon>
        <taxon>Insecta</taxon>
        <taxon>Pterygota</taxon>
        <taxon>Neoptera</taxon>
        <taxon>Endopterygota</taxon>
        <taxon>Coleoptera</taxon>
        <taxon>Polyphaga</taxon>
        <taxon>Cucujiformia</taxon>
        <taxon>Chrysomeloidea</taxon>
        <taxon>Cerambycidae</taxon>
        <taxon>Lamiinae</taxon>
        <taxon>Monochamini</taxon>
        <taxon>Molorchus</taxon>
    </lineage>
</organism>
<evidence type="ECO:0000256" key="4">
    <source>
        <dbReference type="ARBA" id="ARBA00022692"/>
    </source>
</evidence>
<reference evidence="9" key="1">
    <citation type="journal article" date="2023" name="Insect Mol. Biol.">
        <title>Genome sequencing provides insights into the evolution of gene families encoding plant cell wall-degrading enzymes in longhorned beetles.</title>
        <authorList>
            <person name="Shin N.R."/>
            <person name="Okamura Y."/>
            <person name="Kirsch R."/>
            <person name="Pauchet Y."/>
        </authorList>
    </citation>
    <scope>NUCLEOTIDE SEQUENCE</scope>
    <source>
        <strain evidence="9">MMC_N1</strain>
    </source>
</reference>
<dbReference type="EMBL" id="JAPWTJ010000342">
    <property type="protein sequence ID" value="KAJ8979414.1"/>
    <property type="molecule type" value="Genomic_DNA"/>
</dbReference>
<evidence type="ECO:0000256" key="1">
    <source>
        <dbReference type="ARBA" id="ARBA00004448"/>
    </source>
</evidence>
<evidence type="ECO:0000256" key="3">
    <source>
        <dbReference type="ARBA" id="ARBA00014604"/>
    </source>
</evidence>
<keyword evidence="4" id="KW-0812">Transmembrane</keyword>
<evidence type="ECO:0000256" key="2">
    <source>
        <dbReference type="ARBA" id="ARBA00007020"/>
    </source>
</evidence>
<evidence type="ECO:0000256" key="7">
    <source>
        <dbReference type="ARBA" id="ARBA00023128"/>
    </source>
</evidence>
<evidence type="ECO:0000256" key="6">
    <source>
        <dbReference type="ARBA" id="ARBA00022989"/>
    </source>
</evidence>
<dbReference type="PANTHER" id="PTHR13603">
    <property type="entry name" value="TRANSMEMBRANE PROTEIN 186"/>
    <property type="match status" value="1"/>
</dbReference>
<keyword evidence="7" id="KW-0496">Mitochondrion</keyword>
<keyword evidence="10" id="KW-1185">Reference proteome</keyword>
<accession>A0ABQ9JMG7</accession>
<comment type="caution">
    <text evidence="9">The sequence shown here is derived from an EMBL/GenBank/DDBJ whole genome shotgun (WGS) entry which is preliminary data.</text>
</comment>
<evidence type="ECO:0000313" key="9">
    <source>
        <dbReference type="EMBL" id="KAJ8979414.1"/>
    </source>
</evidence>
<dbReference type="Proteomes" id="UP001162164">
    <property type="component" value="Unassembled WGS sequence"/>
</dbReference>
<evidence type="ECO:0000313" key="10">
    <source>
        <dbReference type="Proteomes" id="UP001162164"/>
    </source>
</evidence>
<keyword evidence="8" id="KW-0472">Membrane</keyword>
<keyword evidence="5" id="KW-0999">Mitochondrion inner membrane</keyword>
<sequence>MFRATCPRIIVVTKTKALYRNISLLTVKYKQNENHEKNFVPVYKFPYIVPFSLINRLKVYQTVLTVTSIPGIVILNQLNYVSSGYVDFTAALGISGCLSLYSLGFLTNKFVGFIYYDEGNDVARLSYIDFWGKRKDIDVPAKDLVPISELPTTPLDGLFLTVRRFSTKDTLRLTLRYGIILDKEKIKKIL</sequence>